<evidence type="ECO:0000313" key="3">
    <source>
        <dbReference type="Proteomes" id="UP000621492"/>
    </source>
</evidence>
<dbReference type="EMBL" id="BMJD01000022">
    <property type="protein sequence ID" value="GGB48088.1"/>
    <property type="molecule type" value="Genomic_DNA"/>
</dbReference>
<evidence type="ECO:0000256" key="1">
    <source>
        <dbReference type="SAM" id="Phobius"/>
    </source>
</evidence>
<dbReference type="Proteomes" id="UP000621492">
    <property type="component" value="Unassembled WGS sequence"/>
</dbReference>
<keyword evidence="1" id="KW-0472">Membrane</keyword>
<keyword evidence="1" id="KW-0812">Transmembrane</keyword>
<accession>A0A9W5TYN0</accession>
<keyword evidence="1" id="KW-1133">Transmembrane helix</keyword>
<organism evidence="2 3">
    <name type="scientific">Lentibacillus populi</name>
    <dbReference type="NCBI Taxonomy" id="1827502"/>
    <lineage>
        <taxon>Bacteria</taxon>
        <taxon>Bacillati</taxon>
        <taxon>Bacillota</taxon>
        <taxon>Bacilli</taxon>
        <taxon>Bacillales</taxon>
        <taxon>Bacillaceae</taxon>
        <taxon>Lentibacillus</taxon>
    </lineage>
</organism>
<feature type="transmembrane region" description="Helical" evidence="1">
    <location>
        <begin position="40"/>
        <end position="60"/>
    </location>
</feature>
<dbReference type="InterPro" id="IPR008537">
    <property type="entry name" value="DUF819"/>
</dbReference>
<dbReference type="AlphaFoldDB" id="A0A9W5TYN0"/>
<protein>
    <submittedName>
        <fullName evidence="2">Uncharacterized protein</fullName>
    </submittedName>
</protein>
<feature type="transmembrane region" description="Helical" evidence="1">
    <location>
        <begin position="12"/>
        <end position="34"/>
    </location>
</feature>
<evidence type="ECO:0000313" key="2">
    <source>
        <dbReference type="EMBL" id="GGB48088.1"/>
    </source>
</evidence>
<feature type="transmembrane region" description="Helical" evidence="1">
    <location>
        <begin position="72"/>
        <end position="98"/>
    </location>
</feature>
<dbReference type="Pfam" id="PF05684">
    <property type="entry name" value="DUF819"/>
    <property type="match status" value="1"/>
</dbReference>
<reference evidence="2" key="2">
    <citation type="submission" date="2020-09" db="EMBL/GenBank/DDBJ databases">
        <authorList>
            <person name="Sun Q."/>
            <person name="Zhou Y."/>
        </authorList>
    </citation>
    <scope>NUCLEOTIDE SEQUENCE</scope>
    <source>
        <strain evidence="2">CGMCC 1.15454</strain>
    </source>
</reference>
<comment type="caution">
    <text evidence="2">The sequence shown here is derived from an EMBL/GenBank/DDBJ whole genome shotgun (WGS) entry which is preliminary data.</text>
</comment>
<name>A0A9W5TYN0_9BACI</name>
<proteinExistence type="predicted"/>
<gene>
    <name evidence="2" type="ORF">GCM10011409_27040</name>
</gene>
<keyword evidence="3" id="KW-1185">Reference proteome</keyword>
<reference evidence="2" key="1">
    <citation type="journal article" date="2014" name="Int. J. Syst. Evol. Microbiol.">
        <title>Complete genome sequence of Corynebacterium casei LMG S-19264T (=DSM 44701T), isolated from a smear-ripened cheese.</title>
        <authorList>
            <consortium name="US DOE Joint Genome Institute (JGI-PGF)"/>
            <person name="Walter F."/>
            <person name="Albersmeier A."/>
            <person name="Kalinowski J."/>
            <person name="Ruckert C."/>
        </authorList>
    </citation>
    <scope>NUCLEOTIDE SEQUENCE</scope>
    <source>
        <strain evidence="2">CGMCC 1.15454</strain>
    </source>
</reference>
<sequence>MHWEPLKRFKGFKILGPALIVILISVILANLKVVPFVADVYGVVAEYAIPLSIAMMLLSVDLKEMVKLSEKPLFAIGIAAQSVGIVTLIAGIIFAPMIDWE</sequence>